<dbReference type="Pfam" id="PF01315">
    <property type="entry name" value="Ald_Xan_dh_C"/>
    <property type="match status" value="1"/>
</dbReference>
<dbReference type="GO" id="GO:0005506">
    <property type="term" value="F:iron ion binding"/>
    <property type="evidence" value="ECO:0007669"/>
    <property type="project" value="InterPro"/>
</dbReference>
<reference evidence="4 5" key="1">
    <citation type="submission" date="2016-11" db="EMBL/GenBank/DDBJ databases">
        <authorList>
            <person name="Jaros S."/>
            <person name="Januszkiewicz K."/>
            <person name="Wedrychowicz H."/>
        </authorList>
    </citation>
    <scope>NUCLEOTIDE SEQUENCE [LARGE SCALE GENOMIC DNA]</scope>
    <source>
        <strain evidence="4 5">GAS138</strain>
    </source>
</reference>
<dbReference type="PANTHER" id="PTHR11908:SF132">
    <property type="entry name" value="ALDEHYDE OXIDASE 1-RELATED"/>
    <property type="match status" value="1"/>
</dbReference>
<keyword evidence="1" id="KW-0500">Molybdenum</keyword>
<dbReference type="RefSeq" id="WP_079606188.1">
    <property type="nucleotide sequence ID" value="NZ_LT670817.1"/>
</dbReference>
<evidence type="ECO:0000259" key="3">
    <source>
        <dbReference type="SMART" id="SM01008"/>
    </source>
</evidence>
<dbReference type="InterPro" id="IPR046867">
    <property type="entry name" value="AldOxase/xan_DH_MoCoBD2"/>
</dbReference>
<feature type="domain" description="Aldehyde oxidase/xanthine dehydrogenase a/b hammerhead" evidence="3">
    <location>
        <begin position="22"/>
        <end position="137"/>
    </location>
</feature>
<keyword evidence="2" id="KW-0560">Oxidoreductase</keyword>
<organism evidence="4 5">
    <name type="scientific">Bradyrhizobium erythrophlei</name>
    <dbReference type="NCBI Taxonomy" id="1437360"/>
    <lineage>
        <taxon>Bacteria</taxon>
        <taxon>Pseudomonadati</taxon>
        <taxon>Pseudomonadota</taxon>
        <taxon>Alphaproteobacteria</taxon>
        <taxon>Hyphomicrobiales</taxon>
        <taxon>Nitrobacteraceae</taxon>
        <taxon>Bradyrhizobium</taxon>
    </lineage>
</organism>
<dbReference type="InterPro" id="IPR022657">
    <property type="entry name" value="De-COase2_CS"/>
</dbReference>
<dbReference type="Pfam" id="PF20256">
    <property type="entry name" value="MoCoBD_2"/>
    <property type="match status" value="1"/>
</dbReference>
<dbReference type="OrthoDB" id="9763985at2"/>
<dbReference type="GO" id="GO:0016491">
    <property type="term" value="F:oxidoreductase activity"/>
    <property type="evidence" value="ECO:0007669"/>
    <property type="project" value="UniProtKB-KW"/>
</dbReference>
<dbReference type="SMART" id="SM01008">
    <property type="entry name" value="Ald_Xan_dh_C"/>
    <property type="match status" value="1"/>
</dbReference>
<dbReference type="InterPro" id="IPR008274">
    <property type="entry name" value="AldOxase/xan_DH_MoCoBD1"/>
</dbReference>
<dbReference type="Gene3D" id="3.30.365.10">
    <property type="entry name" value="Aldehyde oxidase/xanthine dehydrogenase, molybdopterin binding domain"/>
    <property type="match status" value="4"/>
</dbReference>
<protein>
    <submittedName>
        <fullName evidence="4">Xanthine dehydrogenase, molybdenum binding subunit apoprotein</fullName>
    </submittedName>
</protein>
<gene>
    <name evidence="4" type="ORF">SAMN05443248_8124</name>
</gene>
<evidence type="ECO:0000256" key="1">
    <source>
        <dbReference type="ARBA" id="ARBA00022505"/>
    </source>
</evidence>
<dbReference type="PANTHER" id="PTHR11908">
    <property type="entry name" value="XANTHINE DEHYDROGENASE"/>
    <property type="match status" value="1"/>
</dbReference>
<dbReference type="InterPro" id="IPR016208">
    <property type="entry name" value="Ald_Oxase/xanthine_DH-like"/>
</dbReference>
<proteinExistence type="predicted"/>
<dbReference type="Pfam" id="PF02738">
    <property type="entry name" value="MoCoBD_1"/>
    <property type="match status" value="1"/>
</dbReference>
<name>A0A1M5YBS9_9BRAD</name>
<dbReference type="SUPFAM" id="SSF54665">
    <property type="entry name" value="CO dehydrogenase molybdoprotein N-domain-like"/>
    <property type="match status" value="1"/>
</dbReference>
<evidence type="ECO:0000313" key="5">
    <source>
        <dbReference type="Proteomes" id="UP000189796"/>
    </source>
</evidence>
<accession>A0A1M5YBS9</accession>
<dbReference type="PROSITE" id="PS00879">
    <property type="entry name" value="ODR_DC_2_2"/>
    <property type="match status" value="1"/>
</dbReference>
<evidence type="ECO:0000313" key="4">
    <source>
        <dbReference type="EMBL" id="SHI09379.1"/>
    </source>
</evidence>
<dbReference type="SUPFAM" id="SSF56003">
    <property type="entry name" value="Molybdenum cofactor-binding domain"/>
    <property type="match status" value="1"/>
</dbReference>
<dbReference type="InterPro" id="IPR036856">
    <property type="entry name" value="Ald_Oxase/Xan_DH_a/b_sf"/>
</dbReference>
<dbReference type="InterPro" id="IPR037165">
    <property type="entry name" value="AldOxase/xan_DH_Mopterin-bd_sf"/>
</dbReference>
<evidence type="ECO:0000256" key="2">
    <source>
        <dbReference type="ARBA" id="ARBA00023002"/>
    </source>
</evidence>
<sequence length="773" mass="83378">MRMTNTLVGSPVQRTEDRRFLRGEGQYVADLKSDRTTYAAILRSSVAHGRLMAIRAEAALALPGVRAIITASDMPSSVQKIPLRQQVLDEGLPFLQPVIADTVVRYVGEPIAVIIADDLSIAEDAAALIEIEIAPLDVVPDMASASADRVLLFPDAGSNRPMTFTAAKGDADAAFASADYTRRESFSVQRHGAMPMETRGLFADWDERKRHLTVHGAAKVPFFNRSLLARMLGLEVAAVDMMEVDVGGGFGARGEFYPEDFLIPFCAMHVKRPVRWVEDRREHFTAMNHARDMSAEIEIACTRDGTVLGLRGTIHVDLGAYVRTNGFTAPRNAAQFLSGPYHVPNIAVDAAVFMTNKTPAGTYRGPGRFEASFFCERLFDMAAFDLGIDPAEFRRRNVVTEAQMPYKLARMRHIDPSAETECDGGAYEMVLDRCLEAFDWKRRSKRQGELIDGRHHGYGLAMFIEGGSAGPREGARITLNGDGTVTVAVGSSALGQGLETVLGQIASDALEVPMDRIRLLHGSTTLVTEGFGSFHSRSTVMGGNAVLVAVEALKAEIRTIASGIFQCAPDAVDVSEGAARHNNRVLTFAELGALGVVAERSFSNSKHTYSYGAHAVHVAVDPRTGHVEILDYLTVEDVGRIINPATLHGQVLGAVVQGLGSVFLEQIHYDDQGQILTGSFADYLLPTADDFPNIRSISLALRPCPNNPLGAKGAGEGGLIAVGGAVGNAIAAALRPLGIEPCHLPFSPPRLWQLIEDKRQPARGTSPSTRTGV</sequence>
<dbReference type="Gene3D" id="3.90.1170.50">
    <property type="entry name" value="Aldehyde oxidase/xanthine dehydrogenase, a/b hammerhead"/>
    <property type="match status" value="1"/>
</dbReference>
<dbReference type="InterPro" id="IPR000674">
    <property type="entry name" value="Ald_Oxase/Xan_DH_a/b"/>
</dbReference>
<dbReference type="Proteomes" id="UP000189796">
    <property type="component" value="Chromosome I"/>
</dbReference>
<dbReference type="AlphaFoldDB" id="A0A1M5YBS9"/>
<dbReference type="EMBL" id="LT670817">
    <property type="protein sequence ID" value="SHI09379.1"/>
    <property type="molecule type" value="Genomic_DNA"/>
</dbReference>